<keyword evidence="3" id="KW-1185">Reference proteome</keyword>
<evidence type="ECO:0000313" key="3">
    <source>
        <dbReference type="Proteomes" id="UP000001194"/>
    </source>
</evidence>
<sequence length="152" mass="15597">MSSISTMADSLPDTDYIAPMISTPTPRSKRPPKPKVSTVSVFAGASGVTITGGSIITSGGSIIRGNIPEIESPEYSEDEETVEVSSFKGVNGMKGTGSVRIVTAGGDVISGRGGASSPKRRGTVNVHAFTKARDIQLGGVEMLNASENVILG</sequence>
<dbReference type="KEGG" id="lbc:LACBIDRAFT_295584"/>
<evidence type="ECO:0000313" key="2">
    <source>
        <dbReference type="EMBL" id="EDR01547.1"/>
    </source>
</evidence>
<dbReference type="EMBL" id="DS547138">
    <property type="protein sequence ID" value="EDR01547.1"/>
    <property type="molecule type" value="Genomic_DNA"/>
</dbReference>
<dbReference type="RefSeq" id="XP_001887899.1">
    <property type="nucleotide sequence ID" value="XM_001887864.1"/>
</dbReference>
<dbReference type="HOGENOM" id="CLU_1717596_0_0_1"/>
<dbReference type="OrthoDB" id="10595329at2759"/>
<dbReference type="GeneID" id="6083528"/>
<proteinExistence type="predicted"/>
<accession>B0DVB2</accession>
<organism evidence="3">
    <name type="scientific">Laccaria bicolor (strain S238N-H82 / ATCC MYA-4686)</name>
    <name type="common">Bicoloured deceiver</name>
    <name type="synonym">Laccaria laccata var. bicolor</name>
    <dbReference type="NCBI Taxonomy" id="486041"/>
    <lineage>
        <taxon>Eukaryota</taxon>
        <taxon>Fungi</taxon>
        <taxon>Dikarya</taxon>
        <taxon>Basidiomycota</taxon>
        <taxon>Agaricomycotina</taxon>
        <taxon>Agaricomycetes</taxon>
        <taxon>Agaricomycetidae</taxon>
        <taxon>Agaricales</taxon>
        <taxon>Agaricineae</taxon>
        <taxon>Hydnangiaceae</taxon>
        <taxon>Laccaria</taxon>
    </lineage>
</organism>
<evidence type="ECO:0000256" key="1">
    <source>
        <dbReference type="SAM" id="MobiDB-lite"/>
    </source>
</evidence>
<dbReference type="Proteomes" id="UP000001194">
    <property type="component" value="Unassembled WGS sequence"/>
</dbReference>
<reference evidence="2 3" key="1">
    <citation type="journal article" date="2008" name="Nature">
        <title>The genome of Laccaria bicolor provides insights into mycorrhizal symbiosis.</title>
        <authorList>
            <person name="Martin F."/>
            <person name="Aerts A."/>
            <person name="Ahren D."/>
            <person name="Brun A."/>
            <person name="Danchin E.G.J."/>
            <person name="Duchaussoy F."/>
            <person name="Gibon J."/>
            <person name="Kohler A."/>
            <person name="Lindquist E."/>
            <person name="Pereda V."/>
            <person name="Salamov A."/>
            <person name="Shapiro H.J."/>
            <person name="Wuyts J."/>
            <person name="Blaudez D."/>
            <person name="Buee M."/>
            <person name="Brokstein P."/>
            <person name="Canbaeck B."/>
            <person name="Cohen D."/>
            <person name="Courty P.E."/>
            <person name="Coutinho P.M."/>
            <person name="Delaruelle C."/>
            <person name="Detter J.C."/>
            <person name="Deveau A."/>
            <person name="DiFazio S."/>
            <person name="Duplessis S."/>
            <person name="Fraissinet-Tachet L."/>
            <person name="Lucic E."/>
            <person name="Frey-Klett P."/>
            <person name="Fourrey C."/>
            <person name="Feussner I."/>
            <person name="Gay G."/>
            <person name="Grimwood J."/>
            <person name="Hoegger P.J."/>
            <person name="Jain P."/>
            <person name="Kilaru S."/>
            <person name="Labbe J."/>
            <person name="Lin Y.C."/>
            <person name="Legue V."/>
            <person name="Le Tacon F."/>
            <person name="Marmeisse R."/>
            <person name="Melayah D."/>
            <person name="Montanini B."/>
            <person name="Muratet M."/>
            <person name="Nehls U."/>
            <person name="Niculita-Hirzel H."/>
            <person name="Oudot-Le Secq M.P."/>
            <person name="Peter M."/>
            <person name="Quesneville H."/>
            <person name="Rajashekar B."/>
            <person name="Reich M."/>
            <person name="Rouhier N."/>
            <person name="Schmutz J."/>
            <person name="Yin T."/>
            <person name="Chalot M."/>
            <person name="Henrissat B."/>
            <person name="Kuees U."/>
            <person name="Lucas S."/>
            <person name="Van de Peer Y."/>
            <person name="Podila G.K."/>
            <person name="Polle A."/>
            <person name="Pukkila P.J."/>
            <person name="Richardson P.M."/>
            <person name="Rouze P."/>
            <person name="Sanders I.R."/>
            <person name="Stajich J.E."/>
            <person name="Tunlid A."/>
            <person name="Tuskan G."/>
            <person name="Grigoriev I.V."/>
        </authorList>
    </citation>
    <scope>NUCLEOTIDE SEQUENCE [LARGE SCALE GENOMIC DNA]</scope>
    <source>
        <strain evidence="3">S238N-H82 / ATCC MYA-4686</strain>
    </source>
</reference>
<name>B0DVB2_LACBS</name>
<dbReference type="InParanoid" id="B0DVB2"/>
<feature type="region of interest" description="Disordered" evidence="1">
    <location>
        <begin position="1"/>
        <end position="36"/>
    </location>
</feature>
<dbReference type="AlphaFoldDB" id="B0DVB2"/>
<protein>
    <submittedName>
        <fullName evidence="2">Predicted protein</fullName>
    </submittedName>
</protein>
<gene>
    <name evidence="2" type="ORF">LACBIDRAFT_295584</name>
</gene>